<name>A0A918V9U8_9ACTN</name>
<organism evidence="2 3">
    <name type="scientific">Streptomyces echinoruber</name>
    <dbReference type="NCBI Taxonomy" id="68898"/>
    <lineage>
        <taxon>Bacteria</taxon>
        <taxon>Bacillati</taxon>
        <taxon>Actinomycetota</taxon>
        <taxon>Actinomycetes</taxon>
        <taxon>Kitasatosporales</taxon>
        <taxon>Streptomycetaceae</taxon>
        <taxon>Streptomyces</taxon>
    </lineage>
</organism>
<feature type="compositionally biased region" description="Basic and acidic residues" evidence="1">
    <location>
        <begin position="491"/>
        <end position="508"/>
    </location>
</feature>
<gene>
    <name evidence="2" type="ORF">GCM10010389_16380</name>
</gene>
<evidence type="ECO:0000313" key="2">
    <source>
        <dbReference type="EMBL" id="GGZ79463.1"/>
    </source>
</evidence>
<accession>A0A918V9U8</accession>
<feature type="region of interest" description="Disordered" evidence="1">
    <location>
        <begin position="491"/>
        <end position="532"/>
    </location>
</feature>
<sequence length="532" mass="58117">MSLIDALGRLEAVRTGRAQPAATVRHRHLSDRPLVLVPLTTAGEAGAPLGALVGTDRDAPRLLVVPQPRDRDLRFAFLAELADAVLPYIDSYAGEVEAAERTETDPETGKRVKVEAELCADAPQLIVPSRGGIELVRLLGRSMRFRRTAEQDPETPHPAPPRVPLLGRWLTHYGERARVPGSSLLLALTDLLSRHWATGQSGLEDQHLGALLAWIDPPDGMTGAQAALRAELARDADGQLLCPPAGPATDPAFDNRLLAPAIERYDRARTALAAAEDGLEADGRLAALAAAEREIRALVERVTRPTWDAVWRGLDLLRALPEGAHVEERWTRDRWSFTGHRDRVLAGEPPQPRRDDAVTAAHKLAAREREQARLDAQEALDDPLVMAERRLAGEAFTGEVTEVVMAYSEGKRPSPRPLVTVRTEDRPHLAERAKVYRSLGGRPQTAEFVGYEPCPDGALIVLRITDKMGRGKEPEPGSVPEKGEHVCFTLFEHEQRGGAKLPEPERTPWTHGGPPGEPGPEPADPVTEEDLL</sequence>
<dbReference type="RefSeq" id="WP_190056656.1">
    <property type="nucleotide sequence ID" value="NZ_BMWH01000004.1"/>
</dbReference>
<proteinExistence type="predicted"/>
<protein>
    <submittedName>
        <fullName evidence="2">Uncharacterized protein</fullName>
    </submittedName>
</protein>
<reference evidence="2" key="2">
    <citation type="submission" date="2020-09" db="EMBL/GenBank/DDBJ databases">
        <authorList>
            <person name="Sun Q."/>
            <person name="Ohkuma M."/>
        </authorList>
    </citation>
    <scope>NUCLEOTIDE SEQUENCE</scope>
    <source>
        <strain evidence="2">JCM 5016</strain>
    </source>
</reference>
<keyword evidence="3" id="KW-1185">Reference proteome</keyword>
<dbReference type="AlphaFoldDB" id="A0A918V9U8"/>
<comment type="caution">
    <text evidence="2">The sequence shown here is derived from an EMBL/GenBank/DDBJ whole genome shotgun (WGS) entry which is preliminary data.</text>
</comment>
<evidence type="ECO:0000256" key="1">
    <source>
        <dbReference type="SAM" id="MobiDB-lite"/>
    </source>
</evidence>
<reference evidence="2" key="1">
    <citation type="journal article" date="2014" name="Int. J. Syst. Evol. Microbiol.">
        <title>Complete genome sequence of Corynebacterium casei LMG S-19264T (=DSM 44701T), isolated from a smear-ripened cheese.</title>
        <authorList>
            <consortium name="US DOE Joint Genome Institute (JGI-PGF)"/>
            <person name="Walter F."/>
            <person name="Albersmeier A."/>
            <person name="Kalinowski J."/>
            <person name="Ruckert C."/>
        </authorList>
    </citation>
    <scope>NUCLEOTIDE SEQUENCE</scope>
    <source>
        <strain evidence="2">JCM 5016</strain>
    </source>
</reference>
<dbReference type="Proteomes" id="UP000623010">
    <property type="component" value="Unassembled WGS sequence"/>
</dbReference>
<evidence type="ECO:0000313" key="3">
    <source>
        <dbReference type="Proteomes" id="UP000623010"/>
    </source>
</evidence>
<dbReference type="EMBL" id="BMWH01000004">
    <property type="protein sequence ID" value="GGZ79463.1"/>
    <property type="molecule type" value="Genomic_DNA"/>
</dbReference>